<dbReference type="InterPro" id="IPR018022">
    <property type="entry name" value="IPT"/>
</dbReference>
<sequence length="430" mass="50308">MLRSVFTSILMSKPKVIVIAGTTGVGKSQLSIQLAKHVNGEIINSDSMQVYKNIPIITNKHPLEEREGIPHHVMNHVNWTEEYYLHRFEKECLASINEIHQKGKIPIIVGGTHYYLQMLFDKRIANKNREPTEEENKILNSDDPDLIYDTLAKHDPTIAGKFHPNDTRRVRRMLEIIYTTGENPSKAYAEQKPALKFDTLFFWIYSSPEQLDRRLDDRVDNMLKSGGMEEIQQLYHYYRTHNFTSEQCENGVWQVIGFKEFLPWLESDANSSLEQSVERMKVRTRQYAKKQVKWIKKMLIPDINGNIYLLNATDLTQWTENVFTRAISIVDAFIKDEPIEEIHAEPELSSLLIFNPHSQNLKDSESWKHFTCSICRDQNDKCLIAIGESNWQIHLKSRRHKSNIGRLRKKENFDKWQKKRNGNMNEGITH</sequence>
<organism evidence="8 9">
    <name type="scientific">Lachancea fermentati</name>
    <name type="common">Zygosaccharomyces fermentati</name>
    <dbReference type="NCBI Taxonomy" id="4955"/>
    <lineage>
        <taxon>Eukaryota</taxon>
        <taxon>Fungi</taxon>
        <taxon>Dikarya</taxon>
        <taxon>Ascomycota</taxon>
        <taxon>Saccharomycotina</taxon>
        <taxon>Saccharomycetes</taxon>
        <taxon>Saccharomycetales</taxon>
        <taxon>Saccharomycetaceae</taxon>
        <taxon>Lachancea</taxon>
    </lineage>
</organism>
<reference evidence="9" key="1">
    <citation type="submission" date="2016-03" db="EMBL/GenBank/DDBJ databases">
        <authorList>
            <person name="Devillers H."/>
        </authorList>
    </citation>
    <scope>NUCLEOTIDE SEQUENCE [LARGE SCALE GENOMIC DNA]</scope>
</reference>
<keyword evidence="5 6" id="KW-0819">tRNA processing</keyword>
<dbReference type="InterPro" id="IPR039657">
    <property type="entry name" value="Dimethylallyltransferase"/>
</dbReference>
<evidence type="ECO:0000313" key="9">
    <source>
        <dbReference type="Proteomes" id="UP000190831"/>
    </source>
</evidence>
<evidence type="ECO:0000256" key="2">
    <source>
        <dbReference type="ARBA" id="ARBA00022679"/>
    </source>
</evidence>
<dbReference type="OMA" id="VPHYLID"/>
<dbReference type="PANTHER" id="PTHR11088:SF89">
    <property type="entry name" value="TRNA DIMETHYLALLYLTRANSFERASE"/>
    <property type="match status" value="1"/>
</dbReference>
<dbReference type="NCBIfam" id="TIGR00174">
    <property type="entry name" value="miaA"/>
    <property type="match status" value="1"/>
</dbReference>
<gene>
    <name evidence="8" type="ORF">LAFE_0E05952G</name>
</gene>
<name>A0A1G4MDE4_LACFM</name>
<keyword evidence="5" id="KW-0963">Cytoplasm</keyword>
<dbReference type="EMBL" id="LT598488">
    <property type="protein sequence ID" value="SCW01728.1"/>
    <property type="molecule type" value="Genomic_DNA"/>
</dbReference>
<dbReference type="InterPro" id="IPR027417">
    <property type="entry name" value="P-loop_NTPase"/>
</dbReference>
<dbReference type="SUPFAM" id="SSF52540">
    <property type="entry name" value="P-loop containing nucleoside triphosphate hydrolases"/>
    <property type="match status" value="1"/>
</dbReference>
<dbReference type="Gene3D" id="3.30.160.60">
    <property type="entry name" value="Classic Zinc Finger"/>
    <property type="match status" value="1"/>
</dbReference>
<dbReference type="STRING" id="4955.A0A1G4MDE4"/>
<comment type="similarity">
    <text evidence="1 5 7">Belongs to the IPP transferase family.</text>
</comment>
<dbReference type="PIRSF" id="PIRSF039110">
    <property type="entry name" value="IPP_transferase"/>
    <property type="match status" value="1"/>
</dbReference>
<dbReference type="HAMAP" id="MF_00185">
    <property type="entry name" value="IPP_trans"/>
    <property type="match status" value="1"/>
</dbReference>
<keyword evidence="3 5" id="KW-0547">Nucleotide-binding</keyword>
<comment type="catalytic activity">
    <reaction evidence="5 6">
        <text>adenosine(37) in tRNA + dimethylallyl diphosphate = N(6)-dimethylallyladenosine(37) in tRNA + diphosphate</text>
        <dbReference type="Rhea" id="RHEA:26482"/>
        <dbReference type="Rhea" id="RHEA-COMP:10162"/>
        <dbReference type="Rhea" id="RHEA-COMP:10375"/>
        <dbReference type="ChEBI" id="CHEBI:33019"/>
        <dbReference type="ChEBI" id="CHEBI:57623"/>
        <dbReference type="ChEBI" id="CHEBI:74411"/>
        <dbReference type="ChEBI" id="CHEBI:74415"/>
        <dbReference type="EC" id="2.5.1.75"/>
    </reaction>
</comment>
<dbReference type="GO" id="GO:0005739">
    <property type="term" value="C:mitochondrion"/>
    <property type="evidence" value="ECO:0007669"/>
    <property type="project" value="TreeGrafter"/>
</dbReference>
<evidence type="ECO:0000256" key="4">
    <source>
        <dbReference type="ARBA" id="ARBA00022840"/>
    </source>
</evidence>
<dbReference type="Pfam" id="PF01715">
    <property type="entry name" value="IPPT"/>
    <property type="match status" value="1"/>
</dbReference>
<dbReference type="GO" id="GO:0005524">
    <property type="term" value="F:ATP binding"/>
    <property type="evidence" value="ECO:0007669"/>
    <property type="project" value="UniProtKB-UniRule"/>
</dbReference>
<dbReference type="GO" id="GO:0052381">
    <property type="term" value="F:tRNA dimethylallyltransferase activity"/>
    <property type="evidence" value="ECO:0007669"/>
    <property type="project" value="UniProtKB-UniRule"/>
</dbReference>
<dbReference type="OrthoDB" id="775260at2759"/>
<comment type="function">
    <text evidence="5">Catalyzes the transfer of a dimethylallyl group onto the adenine at position 37.</text>
</comment>
<keyword evidence="9" id="KW-1185">Reference proteome</keyword>
<keyword evidence="2 5" id="KW-0808">Transferase</keyword>
<evidence type="ECO:0000256" key="3">
    <source>
        <dbReference type="ARBA" id="ARBA00022741"/>
    </source>
</evidence>
<evidence type="ECO:0000256" key="7">
    <source>
        <dbReference type="RuleBase" id="RU003785"/>
    </source>
</evidence>
<proteinExistence type="inferred from homology"/>
<dbReference type="Gene3D" id="3.40.50.300">
    <property type="entry name" value="P-loop containing nucleotide triphosphate hydrolases"/>
    <property type="match status" value="1"/>
</dbReference>
<dbReference type="Gene3D" id="1.10.20.140">
    <property type="match status" value="1"/>
</dbReference>
<dbReference type="EC" id="2.5.1.75" evidence="5 6"/>
<evidence type="ECO:0000256" key="5">
    <source>
        <dbReference type="PIRNR" id="PIRNR039110"/>
    </source>
</evidence>
<evidence type="ECO:0000256" key="6">
    <source>
        <dbReference type="RuleBase" id="RU003783"/>
    </source>
</evidence>
<evidence type="ECO:0000313" key="8">
    <source>
        <dbReference type="EMBL" id="SCW01728.1"/>
    </source>
</evidence>
<dbReference type="AlphaFoldDB" id="A0A1G4MDE4"/>
<dbReference type="PANTHER" id="PTHR11088">
    <property type="entry name" value="TRNA DIMETHYLALLYLTRANSFERASE"/>
    <property type="match status" value="1"/>
</dbReference>
<dbReference type="Proteomes" id="UP000190831">
    <property type="component" value="Chromosome E"/>
</dbReference>
<dbReference type="GO" id="GO:0006400">
    <property type="term" value="P:tRNA modification"/>
    <property type="evidence" value="ECO:0007669"/>
    <property type="project" value="TreeGrafter"/>
</dbReference>
<evidence type="ECO:0000256" key="1">
    <source>
        <dbReference type="ARBA" id="ARBA00005842"/>
    </source>
</evidence>
<dbReference type="InterPro" id="IPR030666">
    <property type="entry name" value="IPP_transferase_euk"/>
</dbReference>
<protein>
    <recommendedName>
        <fullName evidence="5 6">tRNA dimethylallyltransferase</fullName>
        <ecNumber evidence="5 6">2.5.1.75</ecNumber>
    </recommendedName>
</protein>
<accession>A0A1G4MDE4</accession>
<keyword evidence="4 5" id="KW-0067">ATP-binding</keyword>